<keyword evidence="2" id="KW-1185">Reference proteome</keyword>
<gene>
    <name evidence="1" type="ORF">MSG28_001691</name>
</gene>
<evidence type="ECO:0000313" key="2">
    <source>
        <dbReference type="Proteomes" id="UP001064048"/>
    </source>
</evidence>
<dbReference type="EMBL" id="CM046102">
    <property type="protein sequence ID" value="KAI8440357.1"/>
    <property type="molecule type" value="Genomic_DNA"/>
</dbReference>
<organism evidence="1 2">
    <name type="scientific">Choristoneura fumiferana</name>
    <name type="common">Spruce budworm moth</name>
    <name type="synonym">Archips fumiferana</name>
    <dbReference type="NCBI Taxonomy" id="7141"/>
    <lineage>
        <taxon>Eukaryota</taxon>
        <taxon>Metazoa</taxon>
        <taxon>Ecdysozoa</taxon>
        <taxon>Arthropoda</taxon>
        <taxon>Hexapoda</taxon>
        <taxon>Insecta</taxon>
        <taxon>Pterygota</taxon>
        <taxon>Neoptera</taxon>
        <taxon>Endopterygota</taxon>
        <taxon>Lepidoptera</taxon>
        <taxon>Glossata</taxon>
        <taxon>Ditrysia</taxon>
        <taxon>Tortricoidea</taxon>
        <taxon>Tortricidae</taxon>
        <taxon>Tortricinae</taxon>
        <taxon>Choristoneura</taxon>
    </lineage>
</organism>
<accession>A0ACC0KW04</accession>
<reference evidence="1 2" key="1">
    <citation type="journal article" date="2022" name="Genome Biol. Evol.">
        <title>The Spruce Budworm Genome: Reconstructing the Evolutionary History of Antifreeze Proteins.</title>
        <authorList>
            <person name="Beliveau C."/>
            <person name="Gagne P."/>
            <person name="Picq S."/>
            <person name="Vernygora O."/>
            <person name="Keeling C.I."/>
            <person name="Pinkney K."/>
            <person name="Doucet D."/>
            <person name="Wen F."/>
            <person name="Johnston J.S."/>
            <person name="Maaroufi H."/>
            <person name="Boyle B."/>
            <person name="Laroche J."/>
            <person name="Dewar K."/>
            <person name="Juretic N."/>
            <person name="Blackburn G."/>
            <person name="Nisole A."/>
            <person name="Brunet B."/>
            <person name="Brandao M."/>
            <person name="Lumley L."/>
            <person name="Duan J."/>
            <person name="Quan G."/>
            <person name="Lucarotti C.J."/>
            <person name="Roe A.D."/>
            <person name="Sperling F.A.H."/>
            <person name="Levesque R.C."/>
            <person name="Cusson M."/>
        </authorList>
    </citation>
    <scope>NUCLEOTIDE SEQUENCE [LARGE SCALE GENOMIC DNA]</scope>
    <source>
        <strain evidence="1">Glfc:IPQL:Cfum</strain>
    </source>
</reference>
<dbReference type="Proteomes" id="UP001064048">
    <property type="component" value="Chromosome 2"/>
</dbReference>
<protein>
    <submittedName>
        <fullName evidence="1">Uncharacterized protein</fullName>
    </submittedName>
</protein>
<proteinExistence type="predicted"/>
<comment type="caution">
    <text evidence="1">The sequence shown here is derived from an EMBL/GenBank/DDBJ whole genome shotgun (WGS) entry which is preliminary data.</text>
</comment>
<evidence type="ECO:0000313" key="1">
    <source>
        <dbReference type="EMBL" id="KAI8440357.1"/>
    </source>
</evidence>
<name>A0ACC0KW04_CHOFU</name>
<sequence>MPKIFLIKKRMHDQQLGLQEGQELLTSKADTLCPGSPLDDGPIALLSKKDNDCTDRDVFGERSTLERGKKEPRKFVSSILGGDIPYGSHRSHVLTQAERKQYSPVVVEEKKKDDKPLIKEEKDPLESQYTVLPSRSSPSPETSPSPGVDNNITCQKVSVIQRTPSQSQFRDGKKDLADVSIPTTLPTTEPEQDQPIDYAIAKKRGESEDEETEKKIREQRRTSSSKIANGILARPTLILRNRPANKVPGIISAAAGHGRSTGGGGSNGSSQNSGGSANFGSGGGSTAPSSGGGGAIGGGSGSGGNGRDGRSNYGPNSPPTGSLPPFYETLGPSTKSGQNSYNANGTFSNEFSMINGFNMDCESNENTTNFPEQSKQYSLMQNANYGLALKDEEIDYESKMENLGAIGNYGSNFDDSMVVDMGVDFTNTLTFPGSNEGILGHLSDSTEDFENLLNTHVESITDSDLRESSSISPDSVHNPVDIESLAEHVTISRQYYSAFASQEPGSSYNFAKDRPDLLMQLNPALLQHSEGGQMQQLSIHVQLQQRQQIMSPGFPFSSHPLELDSPTGVSLPSPGGNNSLDSSSHIESSALSPAAAVSLKKGSCADSKVQILQHRLGLPAELPLEFINGGHGVKNPLATEANARQREEEKNKQVLVSEDDPTKFVCRVCSKNFSLQRLLNRHMKCHSDVKRYLCTFCGKGFNDTFDLKRHTRTHTGVRPYKCNLCEKSFTQRCSLESHCLKVHGVQHTYAYKERRTKMYVCEECGHTTSEPEEHYMHLKKQHPYSPALLKFYDKRHFKFTNATFANQLLGQLPMPVHN</sequence>